<sequence length="329" mass="36669">MKHTKREWMPLYSFLDRKRVTDHLADMAARGWMLDRLGTWSWHYRRTEPKQLRFAVTFFAGAGRFSPAPAAGLDTFQDYCAQAGWHRAASSDQVQVFYSEDPAAVPIDTDPAAELENIRRSIGKPMIRNYLALLLLCLLEVAFQCYQIWTDPVDTLASPTALLAATAYLPLLVLTLASLLLYRRWQWRAEAAVEAGLPLPDLRSARGLGILVLMWSGLLIAGLFASISRSTGMVILTIGMVLFFALVYFLANAARKALQRLRCPPWANLLVIVGICIAMFAGGTTGLFALMIRNAGSGWLEDHPPVETYTAHGMTWSVYADPIPCGWRT</sequence>
<keyword evidence="3" id="KW-1185">Reference proteome</keyword>
<evidence type="ECO:0000313" key="2">
    <source>
        <dbReference type="EMBL" id="QCI58777.1"/>
    </source>
</evidence>
<feature type="transmembrane region" description="Helical" evidence="1">
    <location>
        <begin position="208"/>
        <end position="227"/>
    </location>
</feature>
<keyword evidence="1" id="KW-0472">Membrane</keyword>
<dbReference type="RefSeq" id="WP_136890996.1">
    <property type="nucleotide sequence ID" value="NZ_CP034413.3"/>
</dbReference>
<feature type="transmembrane region" description="Helical" evidence="1">
    <location>
        <begin position="129"/>
        <end position="149"/>
    </location>
</feature>
<dbReference type="Proteomes" id="UP000298642">
    <property type="component" value="Chromosome"/>
</dbReference>
<protein>
    <submittedName>
        <fullName evidence="2">DUF2812 domain-containing protein</fullName>
    </submittedName>
</protein>
<keyword evidence="1" id="KW-0812">Transmembrane</keyword>
<dbReference type="EMBL" id="CP034413">
    <property type="protein sequence ID" value="QCI58777.1"/>
    <property type="molecule type" value="Genomic_DNA"/>
</dbReference>
<dbReference type="KEGG" id="obj:EIO64_05710"/>
<feature type="transmembrane region" description="Helical" evidence="1">
    <location>
        <begin position="266"/>
        <end position="292"/>
    </location>
</feature>
<evidence type="ECO:0000313" key="3">
    <source>
        <dbReference type="Proteomes" id="UP000298642"/>
    </source>
</evidence>
<organism evidence="2 3">
    <name type="scientific">Dysosmobacter welbionis</name>
    <dbReference type="NCBI Taxonomy" id="2093857"/>
    <lineage>
        <taxon>Bacteria</taxon>
        <taxon>Bacillati</taxon>
        <taxon>Bacillota</taxon>
        <taxon>Clostridia</taxon>
        <taxon>Eubacteriales</taxon>
        <taxon>Oscillospiraceae</taxon>
        <taxon>Dysosmobacter</taxon>
    </lineage>
</organism>
<gene>
    <name evidence="2" type="ORF">EIO64_05710</name>
</gene>
<feature type="transmembrane region" description="Helical" evidence="1">
    <location>
        <begin position="233"/>
        <end position="254"/>
    </location>
</feature>
<reference evidence="3" key="1">
    <citation type="submission" date="2018-12" db="EMBL/GenBank/DDBJ databases">
        <title>Dusodibacter welbiota gen. nov., sp. nov., isolated from human faeces and emended description of the Oscillibacter genus.</title>
        <authorList>
            <person name="Le Roy T."/>
            <person name="Van der Smissen P."/>
            <person name="Delzenne N."/>
            <person name="Muccioli G."/>
            <person name="Collet J.F."/>
            <person name="Cani P.D."/>
        </authorList>
    </citation>
    <scope>NUCLEOTIDE SEQUENCE [LARGE SCALE GENOMIC DNA]</scope>
    <source>
        <strain evidence="3">J115</strain>
    </source>
</reference>
<feature type="transmembrane region" description="Helical" evidence="1">
    <location>
        <begin position="161"/>
        <end position="182"/>
    </location>
</feature>
<name>A0A4D7AWJ8_9FIRM</name>
<keyword evidence="1" id="KW-1133">Transmembrane helix</keyword>
<proteinExistence type="predicted"/>
<evidence type="ECO:0000256" key="1">
    <source>
        <dbReference type="SAM" id="Phobius"/>
    </source>
</evidence>
<dbReference type="AlphaFoldDB" id="A0A4D7AWJ8"/>
<accession>A0A4D7AWJ8</accession>